<comment type="caution">
    <text evidence="1">The sequence shown here is derived from an EMBL/GenBank/DDBJ whole genome shotgun (WGS) entry which is preliminary data.</text>
</comment>
<name>A0A8J2P1Y7_9HEXA</name>
<accession>A0A8J2P1Y7</accession>
<evidence type="ECO:0000313" key="2">
    <source>
        <dbReference type="Proteomes" id="UP000708208"/>
    </source>
</evidence>
<reference evidence="1" key="1">
    <citation type="submission" date="2021-06" db="EMBL/GenBank/DDBJ databases">
        <authorList>
            <person name="Hodson N. C."/>
            <person name="Mongue J. A."/>
            <person name="Jaron S. K."/>
        </authorList>
    </citation>
    <scope>NUCLEOTIDE SEQUENCE</scope>
</reference>
<organism evidence="1 2">
    <name type="scientific">Allacma fusca</name>
    <dbReference type="NCBI Taxonomy" id="39272"/>
    <lineage>
        <taxon>Eukaryota</taxon>
        <taxon>Metazoa</taxon>
        <taxon>Ecdysozoa</taxon>
        <taxon>Arthropoda</taxon>
        <taxon>Hexapoda</taxon>
        <taxon>Collembola</taxon>
        <taxon>Symphypleona</taxon>
        <taxon>Sminthuridae</taxon>
        <taxon>Allacma</taxon>
    </lineage>
</organism>
<evidence type="ECO:0000313" key="1">
    <source>
        <dbReference type="EMBL" id="CAG7728945.1"/>
    </source>
</evidence>
<dbReference type="EMBL" id="CAJVCH010170802">
    <property type="protein sequence ID" value="CAG7728945.1"/>
    <property type="molecule type" value="Genomic_DNA"/>
</dbReference>
<dbReference type="AlphaFoldDB" id="A0A8J2P1Y7"/>
<proteinExistence type="predicted"/>
<keyword evidence="2" id="KW-1185">Reference proteome</keyword>
<dbReference type="Proteomes" id="UP000708208">
    <property type="component" value="Unassembled WGS sequence"/>
</dbReference>
<sequence>MYEMKYNSPRLSSPCWLPSTRAVIKPTISTHIPPDSTYHGSPDTICPRTCIWTDTFTRSTTTVDNGAIRNPVKSYKN</sequence>
<gene>
    <name evidence="1" type="ORF">AFUS01_LOCUS17689</name>
</gene>
<protein>
    <submittedName>
        <fullName evidence="1">Uncharacterized protein</fullName>
    </submittedName>
</protein>